<feature type="compositionally biased region" description="Low complexity" evidence="1">
    <location>
        <begin position="62"/>
        <end position="78"/>
    </location>
</feature>
<accession>J4UB36</accession>
<sequence>MSTTSPPASGSSGVLSPGRSAAAEARRLARREQLRDFYGLSRPNSDPPQSRSPLPSVSPGEAPSTPAAPATPNSAASAKTDEVTPKARPRREAREGKEGRLDPTSENFVPAEYYELLMGKPLGELLKTTASLAGDVGKLQSARHTLVYNHHHQLFSAGDTIASLNLKTPQLISIVTQLQEKFSEMSQLTDTVSILDQQSGLSPSERQKAGMRETVARGLERVRLMMLAEESDDEVKKVWRGVERQIKAMGDDVYAIEDVKSMIEEGRNLAGGPDSDTESTASDKTA</sequence>
<feature type="compositionally biased region" description="Basic and acidic residues" evidence="1">
    <location>
        <begin position="79"/>
        <end position="103"/>
    </location>
</feature>
<comment type="caution">
    <text evidence="2">The sequence shown here is derived from an EMBL/GenBank/DDBJ whole genome shotgun (WGS) entry which is preliminary data.</text>
</comment>
<dbReference type="Proteomes" id="UP000002748">
    <property type="component" value="Unassembled WGS sequence"/>
</dbReference>
<dbReference type="Pfam" id="PF08700">
    <property type="entry name" value="VPS51_Exo84_N"/>
    <property type="match status" value="1"/>
</dbReference>
<feature type="compositionally biased region" description="Low complexity" evidence="1">
    <location>
        <begin position="1"/>
        <end position="13"/>
    </location>
</feature>
<proteinExistence type="predicted"/>
<evidence type="ECO:0000313" key="2">
    <source>
        <dbReference type="EMBL" id="EJT47995.1"/>
    </source>
</evidence>
<dbReference type="RefSeq" id="XP_014179737.1">
    <property type="nucleotide sequence ID" value="XM_014324262.1"/>
</dbReference>
<evidence type="ECO:0000256" key="1">
    <source>
        <dbReference type="SAM" id="MobiDB-lite"/>
    </source>
</evidence>
<dbReference type="KEGG" id="tasa:A1Q1_03033"/>
<reference evidence="2 3" key="1">
    <citation type="journal article" date="2012" name="Eukaryot. Cell">
        <title>Draft genome sequence of CBS 2479, the standard type strain of Trichosporon asahii.</title>
        <authorList>
            <person name="Yang R.Y."/>
            <person name="Li H.T."/>
            <person name="Zhu H."/>
            <person name="Zhou G.P."/>
            <person name="Wang M."/>
            <person name="Wang L."/>
        </authorList>
    </citation>
    <scope>NUCLEOTIDE SEQUENCE [LARGE SCALE GENOMIC DNA]</scope>
    <source>
        <strain evidence="3">ATCC 90039 / CBS 2479 / JCM 2466 / KCTC 7840 / NCYC 2677 / UAMH 7654</strain>
    </source>
</reference>
<dbReference type="GeneID" id="25986546"/>
<organism evidence="2 3">
    <name type="scientific">Trichosporon asahii var. asahii (strain ATCC 90039 / CBS 2479 / JCM 2466 / KCTC 7840 / NBRC 103889/ NCYC 2677 / UAMH 7654)</name>
    <name type="common">Yeast</name>
    <dbReference type="NCBI Taxonomy" id="1186058"/>
    <lineage>
        <taxon>Eukaryota</taxon>
        <taxon>Fungi</taxon>
        <taxon>Dikarya</taxon>
        <taxon>Basidiomycota</taxon>
        <taxon>Agaricomycotina</taxon>
        <taxon>Tremellomycetes</taxon>
        <taxon>Trichosporonales</taxon>
        <taxon>Trichosporonaceae</taxon>
        <taxon>Trichosporon</taxon>
    </lineage>
</organism>
<feature type="region of interest" description="Disordered" evidence="1">
    <location>
        <begin position="1"/>
        <end position="106"/>
    </location>
</feature>
<dbReference type="HOGENOM" id="CLU_1180163_0_0_1"/>
<feature type="compositionally biased region" description="Basic and acidic residues" evidence="1">
    <location>
        <begin position="24"/>
        <end position="35"/>
    </location>
</feature>
<evidence type="ECO:0008006" key="4">
    <source>
        <dbReference type="Google" id="ProtNLM"/>
    </source>
</evidence>
<dbReference type="EMBL" id="ALBS01000217">
    <property type="protein sequence ID" value="EJT47995.1"/>
    <property type="molecule type" value="Genomic_DNA"/>
</dbReference>
<dbReference type="AlphaFoldDB" id="J4UB36"/>
<name>J4UB36_TRIAS</name>
<protein>
    <recommendedName>
        <fullName evidence="4">Vacuolar protein sorting-associated protein 51 homolog</fullName>
    </recommendedName>
</protein>
<evidence type="ECO:0000313" key="3">
    <source>
        <dbReference type="Proteomes" id="UP000002748"/>
    </source>
</evidence>
<gene>
    <name evidence="2" type="ORF">A1Q1_03033</name>
</gene>
<dbReference type="OrthoDB" id="203678at2759"/>
<feature type="region of interest" description="Disordered" evidence="1">
    <location>
        <begin position="265"/>
        <end position="286"/>
    </location>
</feature>
<dbReference type="VEuPathDB" id="FungiDB:A1Q1_03033"/>
<feature type="compositionally biased region" description="Polar residues" evidence="1">
    <location>
        <begin position="42"/>
        <end position="55"/>
    </location>
</feature>